<keyword evidence="3" id="KW-1185">Reference proteome</keyword>
<name>A0AAD7DJQ1_MYCRO</name>
<dbReference type="Proteomes" id="UP001221757">
    <property type="component" value="Unassembled WGS sequence"/>
</dbReference>
<proteinExistence type="predicted"/>
<dbReference type="EMBL" id="JARKIE010000060">
    <property type="protein sequence ID" value="KAJ7691161.1"/>
    <property type="molecule type" value="Genomic_DNA"/>
</dbReference>
<feature type="region of interest" description="Disordered" evidence="1">
    <location>
        <begin position="131"/>
        <end position="157"/>
    </location>
</feature>
<sequence>MGPILVPIAVFGSWFENDMTAVKSGLGHWPIPPLSGSGWGTNAGNEAQSEIPPQNACHTLSGLTALEETPNARHKIKLGIVKQGSCCCMEHDFDQGFVLPGAFRWPSFSVGAVHVLQGEECEDSIYTCDDEEENTGYEGHDEIHWDEEGDEPSEEEE</sequence>
<evidence type="ECO:0000313" key="3">
    <source>
        <dbReference type="Proteomes" id="UP001221757"/>
    </source>
</evidence>
<gene>
    <name evidence="2" type="ORF">B0H17DRAFT_1133932</name>
</gene>
<feature type="compositionally biased region" description="Acidic residues" evidence="1">
    <location>
        <begin position="144"/>
        <end position="157"/>
    </location>
</feature>
<protein>
    <submittedName>
        <fullName evidence="2">Uncharacterized protein</fullName>
    </submittedName>
</protein>
<evidence type="ECO:0000313" key="2">
    <source>
        <dbReference type="EMBL" id="KAJ7691161.1"/>
    </source>
</evidence>
<accession>A0AAD7DJQ1</accession>
<dbReference type="AlphaFoldDB" id="A0AAD7DJQ1"/>
<organism evidence="2 3">
    <name type="scientific">Mycena rosella</name>
    <name type="common">Pink bonnet</name>
    <name type="synonym">Agaricus rosellus</name>
    <dbReference type="NCBI Taxonomy" id="1033263"/>
    <lineage>
        <taxon>Eukaryota</taxon>
        <taxon>Fungi</taxon>
        <taxon>Dikarya</taxon>
        <taxon>Basidiomycota</taxon>
        <taxon>Agaricomycotina</taxon>
        <taxon>Agaricomycetes</taxon>
        <taxon>Agaricomycetidae</taxon>
        <taxon>Agaricales</taxon>
        <taxon>Marasmiineae</taxon>
        <taxon>Mycenaceae</taxon>
        <taxon>Mycena</taxon>
    </lineage>
</organism>
<comment type="caution">
    <text evidence="2">The sequence shown here is derived from an EMBL/GenBank/DDBJ whole genome shotgun (WGS) entry which is preliminary data.</text>
</comment>
<evidence type="ECO:0000256" key="1">
    <source>
        <dbReference type="SAM" id="MobiDB-lite"/>
    </source>
</evidence>
<reference evidence="2" key="1">
    <citation type="submission" date="2023-03" db="EMBL/GenBank/DDBJ databases">
        <title>Massive genome expansion in bonnet fungi (Mycena s.s.) driven by repeated elements and novel gene families across ecological guilds.</title>
        <authorList>
            <consortium name="Lawrence Berkeley National Laboratory"/>
            <person name="Harder C.B."/>
            <person name="Miyauchi S."/>
            <person name="Viragh M."/>
            <person name="Kuo A."/>
            <person name="Thoen E."/>
            <person name="Andreopoulos B."/>
            <person name="Lu D."/>
            <person name="Skrede I."/>
            <person name="Drula E."/>
            <person name="Henrissat B."/>
            <person name="Morin E."/>
            <person name="Kohler A."/>
            <person name="Barry K."/>
            <person name="LaButti K."/>
            <person name="Morin E."/>
            <person name="Salamov A."/>
            <person name="Lipzen A."/>
            <person name="Mereny Z."/>
            <person name="Hegedus B."/>
            <person name="Baldrian P."/>
            <person name="Stursova M."/>
            <person name="Weitz H."/>
            <person name="Taylor A."/>
            <person name="Grigoriev I.V."/>
            <person name="Nagy L.G."/>
            <person name="Martin F."/>
            <person name="Kauserud H."/>
        </authorList>
    </citation>
    <scope>NUCLEOTIDE SEQUENCE</scope>
    <source>
        <strain evidence="2">CBHHK067</strain>
    </source>
</reference>